<dbReference type="InterPro" id="IPR029044">
    <property type="entry name" value="Nucleotide-diphossugar_trans"/>
</dbReference>
<dbReference type="PANTHER" id="PTHR36529">
    <property type="entry name" value="SLL1095 PROTEIN"/>
    <property type="match status" value="1"/>
</dbReference>
<dbReference type="SUPFAM" id="SSF53448">
    <property type="entry name" value="Nucleotide-diphospho-sugar transferases"/>
    <property type="match status" value="1"/>
</dbReference>
<dbReference type="Pfam" id="PF09837">
    <property type="entry name" value="DUF2064"/>
    <property type="match status" value="1"/>
</dbReference>
<evidence type="ECO:0000313" key="2">
    <source>
        <dbReference type="Proteomes" id="UP001595840"/>
    </source>
</evidence>
<organism evidence="1 2">
    <name type="scientific">Simiduia curdlanivorans</name>
    <dbReference type="NCBI Taxonomy" id="1492769"/>
    <lineage>
        <taxon>Bacteria</taxon>
        <taxon>Pseudomonadati</taxon>
        <taxon>Pseudomonadota</taxon>
        <taxon>Gammaproteobacteria</taxon>
        <taxon>Cellvibrionales</taxon>
        <taxon>Cellvibrionaceae</taxon>
        <taxon>Simiduia</taxon>
    </lineage>
</organism>
<dbReference type="Gene3D" id="3.90.550.10">
    <property type="entry name" value="Spore Coat Polysaccharide Biosynthesis Protein SpsA, Chain A"/>
    <property type="match status" value="1"/>
</dbReference>
<accession>A0ABV8V813</accession>
<sequence>MIQRDRARGLIVQFAKAPIVGQVKTRLHSALTPEDATELHCALVKHSHKVVSSLVEVKCALAVAPPEHAFWREADFARTALWSQGDGNLGQRMQACFERQLCDSSIAWVILIGSDCPALNSAYLVDAIKALEQGHELVLGPATDGGYVLIAMSSPFPVFEGVDWGSAKVLTQTCAKAAGLGIAPYLLAPLADVDRPEDLAQLGQYAHLARWAVGARP</sequence>
<proteinExistence type="predicted"/>
<dbReference type="NCBIfam" id="TIGR04282">
    <property type="entry name" value="glyco_like_cofC"/>
    <property type="match status" value="1"/>
</dbReference>
<keyword evidence="2" id="KW-1185">Reference proteome</keyword>
<dbReference type="PANTHER" id="PTHR36529:SF1">
    <property type="entry name" value="GLYCOSYLTRANSFERASE"/>
    <property type="match status" value="1"/>
</dbReference>
<evidence type="ECO:0000313" key="1">
    <source>
        <dbReference type="EMBL" id="MFC4364056.1"/>
    </source>
</evidence>
<comment type="caution">
    <text evidence="1">The sequence shown here is derived from an EMBL/GenBank/DDBJ whole genome shotgun (WGS) entry which is preliminary data.</text>
</comment>
<gene>
    <name evidence="1" type="ORF">ACFOX3_17195</name>
</gene>
<name>A0ABV8V813_9GAMM</name>
<dbReference type="RefSeq" id="WP_290262831.1">
    <property type="nucleotide sequence ID" value="NZ_JAUFQG010000004.1"/>
</dbReference>
<protein>
    <submittedName>
        <fullName evidence="1">TIGR04282 family arsenosugar biosynthesis glycosyltransferase</fullName>
    </submittedName>
</protein>
<dbReference type="EMBL" id="JBHSCX010000021">
    <property type="protein sequence ID" value="MFC4364056.1"/>
    <property type="molecule type" value="Genomic_DNA"/>
</dbReference>
<dbReference type="Proteomes" id="UP001595840">
    <property type="component" value="Unassembled WGS sequence"/>
</dbReference>
<reference evidence="2" key="1">
    <citation type="journal article" date="2019" name="Int. J. Syst. Evol. Microbiol.">
        <title>The Global Catalogue of Microorganisms (GCM) 10K type strain sequencing project: providing services to taxonomists for standard genome sequencing and annotation.</title>
        <authorList>
            <consortium name="The Broad Institute Genomics Platform"/>
            <consortium name="The Broad Institute Genome Sequencing Center for Infectious Disease"/>
            <person name="Wu L."/>
            <person name="Ma J."/>
        </authorList>
    </citation>
    <scope>NUCLEOTIDE SEQUENCE [LARGE SCALE GENOMIC DNA]</scope>
    <source>
        <strain evidence="2">CECT 8570</strain>
    </source>
</reference>
<dbReference type="InterPro" id="IPR018641">
    <property type="entry name" value="Trfase_1_rSAM/seldom-assoc"/>
</dbReference>